<keyword evidence="7 10" id="KW-0067">ATP-binding</keyword>
<keyword evidence="5 10" id="KW-0418">Kinase</keyword>
<sequence>MEKYILTLDEGTTSARSLITNKQGDIIAVEQSEFTQYFPKEGWVEHDAVEIWNTQRTTLVSVLNKSKIKGNQIEAIGITNQRETVVLWNSETGLPIYNAIVWQDQRTAKLCEQMTQEQVDMVRNKTGLIINPYFSATKVQWILDNVQGARQLAEEGKLKFGTINTWLIYRLTGGEKFITDHTNAQRTLLYNIHTNDWDEELLQLFNIPKNILPEIKSCSEVYGETFAGLISKADNTRIKIASSIGDQQSALFGQLCTKQGEAKITYGTGAFILMNTGASKIFSEHGLLTTIAAAYNGEITYALEGSVMIAGAAIQWLRDNLRLVYNATETEWYAGQVSDDRRVYVVPSFTGLGSPYWDSYSRGAIFGLDRGTKREHIVRATLEAIAYQANDVISAMSKDIKKPFLHIKVDGGACRNKFLMQFQANISQGEVIKPTNIETTAMGAAYMAGLAVKYWKDVEEIKQNYAVDMSWKPQIKKEEAKNLIQGWTSAVTRTFGWVKELETK</sequence>
<feature type="binding site" evidence="10">
    <location>
        <position position="311"/>
    </location>
    <ligand>
        <name>ADP</name>
        <dbReference type="ChEBI" id="CHEBI:456216"/>
    </ligand>
</feature>
<dbReference type="PROSITE" id="PS00933">
    <property type="entry name" value="FGGY_KINASES_1"/>
    <property type="match status" value="1"/>
</dbReference>
<evidence type="ECO:0000256" key="2">
    <source>
        <dbReference type="ARBA" id="ARBA00009156"/>
    </source>
</evidence>
<dbReference type="CDD" id="cd07786">
    <property type="entry name" value="FGGY_EcGK_like"/>
    <property type="match status" value="1"/>
</dbReference>
<feature type="binding site" evidence="10">
    <location>
        <position position="12"/>
    </location>
    <ligand>
        <name>ADP</name>
        <dbReference type="ChEBI" id="CHEBI:456216"/>
    </ligand>
</feature>
<comment type="pathway">
    <text evidence="1 10">Polyol metabolism; glycerol degradation via glycerol kinase pathway; sn-glycerol 3-phosphate from glycerol: step 1/1.</text>
</comment>
<feature type="binding site" evidence="10">
    <location>
        <position position="311"/>
    </location>
    <ligand>
        <name>ATP</name>
        <dbReference type="ChEBI" id="CHEBI:30616"/>
    </ligand>
</feature>
<dbReference type="AlphaFoldDB" id="A0A2K9BK09"/>
<feature type="binding site" evidence="10">
    <location>
        <position position="416"/>
    </location>
    <ligand>
        <name>ADP</name>
        <dbReference type="ChEBI" id="CHEBI:456216"/>
    </ligand>
</feature>
<evidence type="ECO:0000256" key="11">
    <source>
        <dbReference type="RuleBase" id="RU003733"/>
    </source>
</evidence>
<comment type="function">
    <text evidence="9 10">Key enzyme in the regulation of glycerol uptake and metabolism. Catalyzes the phosphorylation of glycerol to yield sn-glycerol 3-phosphate.</text>
</comment>
<dbReference type="PANTHER" id="PTHR10196:SF69">
    <property type="entry name" value="GLYCEROL KINASE"/>
    <property type="match status" value="1"/>
</dbReference>
<protein>
    <recommendedName>
        <fullName evidence="10">Glycerol kinase</fullName>
        <ecNumber evidence="10">2.7.1.30</ecNumber>
    </recommendedName>
    <alternativeName>
        <fullName evidence="10">ATP:glycerol 3-phosphotransferase</fullName>
    </alternativeName>
    <alternativeName>
        <fullName evidence="10">Glycerokinase</fullName>
        <shortName evidence="10">GK</shortName>
    </alternativeName>
</protein>
<dbReference type="HAMAP" id="MF_00186">
    <property type="entry name" value="Glycerol_kin"/>
    <property type="match status" value="1"/>
</dbReference>
<evidence type="ECO:0000256" key="3">
    <source>
        <dbReference type="ARBA" id="ARBA00022679"/>
    </source>
</evidence>
<dbReference type="EMBL" id="CP025257">
    <property type="protein sequence ID" value="AUF83591.1"/>
    <property type="molecule type" value="Genomic_DNA"/>
</dbReference>
<feature type="binding site" evidence="10">
    <location>
        <position position="12"/>
    </location>
    <ligand>
        <name>sn-glycerol 3-phosphate</name>
        <dbReference type="ChEBI" id="CHEBI:57597"/>
    </ligand>
</feature>
<name>A0A2K9BK09_9MOLU</name>
<dbReference type="GO" id="GO:0006072">
    <property type="term" value="P:glycerol-3-phosphate metabolic process"/>
    <property type="evidence" value="ECO:0007669"/>
    <property type="project" value="InterPro"/>
</dbReference>
<feature type="binding site" evidence="10">
    <location>
        <position position="16"/>
    </location>
    <ligand>
        <name>ADP</name>
        <dbReference type="ChEBI" id="CHEBI:456216"/>
    </ligand>
</feature>
<dbReference type="InterPro" id="IPR000577">
    <property type="entry name" value="Carb_kinase_FGGY"/>
</dbReference>
<dbReference type="InterPro" id="IPR005999">
    <property type="entry name" value="Glycerol_kin"/>
</dbReference>
<gene>
    <name evidence="10 14" type="primary">glpK</name>
    <name evidence="14" type="ORF">CXP39_02135</name>
</gene>
<dbReference type="RefSeq" id="WP_027048061.1">
    <property type="nucleotide sequence ID" value="NZ_CP025257.1"/>
</dbReference>
<keyword evidence="3 10" id="KW-0808">Transferase</keyword>
<feature type="binding site" evidence="10">
    <location>
        <position position="412"/>
    </location>
    <ligand>
        <name>ADP</name>
        <dbReference type="ChEBI" id="CHEBI:456216"/>
    </ligand>
</feature>
<feature type="domain" description="Carbohydrate kinase FGGY N-terminal" evidence="12">
    <location>
        <begin position="4"/>
        <end position="253"/>
    </location>
</feature>
<dbReference type="NCBIfam" id="TIGR01311">
    <property type="entry name" value="glycerol_kin"/>
    <property type="match status" value="1"/>
</dbReference>
<feature type="domain" description="Carbohydrate kinase FGGY C-terminal" evidence="13">
    <location>
        <begin position="262"/>
        <end position="451"/>
    </location>
</feature>
<evidence type="ECO:0000256" key="8">
    <source>
        <dbReference type="ARBA" id="ARBA00052101"/>
    </source>
</evidence>
<evidence type="ECO:0000256" key="5">
    <source>
        <dbReference type="ARBA" id="ARBA00022777"/>
    </source>
</evidence>
<dbReference type="FunFam" id="3.30.420.40:FF:000008">
    <property type="entry name" value="Glycerol kinase"/>
    <property type="match status" value="1"/>
</dbReference>
<dbReference type="GO" id="GO:0005524">
    <property type="term" value="F:ATP binding"/>
    <property type="evidence" value="ECO:0007669"/>
    <property type="project" value="UniProtKB-UniRule"/>
</dbReference>
<feature type="binding site" evidence="10">
    <location>
        <position position="83"/>
    </location>
    <ligand>
        <name>glycerol</name>
        <dbReference type="ChEBI" id="CHEBI:17754"/>
    </ligand>
</feature>
<evidence type="ECO:0000256" key="1">
    <source>
        <dbReference type="ARBA" id="ARBA00005190"/>
    </source>
</evidence>
<feature type="binding site" evidence="10">
    <location>
        <position position="83"/>
    </location>
    <ligand>
        <name>sn-glycerol 3-phosphate</name>
        <dbReference type="ChEBI" id="CHEBI:57597"/>
    </ligand>
</feature>
<reference evidence="14 15" key="1">
    <citation type="submission" date="2017-12" db="EMBL/GenBank/DDBJ databases">
        <title>Mesoplasma syrphidae YJS, Complete Genome.</title>
        <authorList>
            <person name="Knight T.F."/>
            <person name="Citino T."/>
            <person name="Rubinstein R."/>
            <person name="Neuschaefer Z."/>
        </authorList>
    </citation>
    <scope>NUCLEOTIDE SEQUENCE [LARGE SCALE GENOMIC DNA]</scope>
    <source>
        <strain evidence="14 15">YJS</strain>
    </source>
</reference>
<feature type="binding site" evidence="10">
    <location>
        <position position="133"/>
    </location>
    <ligand>
        <name>glycerol</name>
        <dbReference type="ChEBI" id="CHEBI:17754"/>
    </ligand>
</feature>
<feature type="binding site" evidence="10">
    <location>
        <position position="14"/>
    </location>
    <ligand>
        <name>ATP</name>
        <dbReference type="ChEBI" id="CHEBI:30616"/>
    </ligand>
</feature>
<evidence type="ECO:0000259" key="13">
    <source>
        <dbReference type="Pfam" id="PF02782"/>
    </source>
</evidence>
<keyword evidence="6 10" id="KW-0319">Glycerol metabolism</keyword>
<feature type="binding site" evidence="10">
    <location>
        <position position="82"/>
    </location>
    <ligand>
        <name>sn-glycerol 3-phosphate</name>
        <dbReference type="ChEBI" id="CHEBI:57597"/>
    </ligand>
</feature>
<dbReference type="InterPro" id="IPR018483">
    <property type="entry name" value="Carb_kinase_FGGY_CS"/>
</dbReference>
<evidence type="ECO:0000256" key="7">
    <source>
        <dbReference type="ARBA" id="ARBA00022840"/>
    </source>
</evidence>
<dbReference type="GO" id="GO:0005829">
    <property type="term" value="C:cytosol"/>
    <property type="evidence" value="ECO:0007669"/>
    <property type="project" value="TreeGrafter"/>
</dbReference>
<dbReference type="InterPro" id="IPR018485">
    <property type="entry name" value="FGGY_C"/>
</dbReference>
<comment type="catalytic activity">
    <reaction evidence="8 10">
        <text>glycerol + ATP = sn-glycerol 3-phosphate + ADP + H(+)</text>
        <dbReference type="Rhea" id="RHEA:21644"/>
        <dbReference type="ChEBI" id="CHEBI:15378"/>
        <dbReference type="ChEBI" id="CHEBI:17754"/>
        <dbReference type="ChEBI" id="CHEBI:30616"/>
        <dbReference type="ChEBI" id="CHEBI:57597"/>
        <dbReference type="ChEBI" id="CHEBI:456216"/>
        <dbReference type="EC" id="2.7.1.30"/>
    </reaction>
</comment>
<dbReference type="GO" id="GO:0004370">
    <property type="term" value="F:glycerol kinase activity"/>
    <property type="evidence" value="ECO:0007669"/>
    <property type="project" value="UniProtKB-UniRule"/>
</dbReference>
<feature type="binding site" evidence="10">
    <location>
        <position position="412"/>
    </location>
    <ligand>
        <name>ATP</name>
        <dbReference type="ChEBI" id="CHEBI:30616"/>
    </ligand>
</feature>
<dbReference type="Pfam" id="PF00370">
    <property type="entry name" value="FGGY_N"/>
    <property type="match status" value="1"/>
</dbReference>
<dbReference type="SUPFAM" id="SSF53067">
    <property type="entry name" value="Actin-like ATPase domain"/>
    <property type="match status" value="2"/>
</dbReference>
<dbReference type="Proteomes" id="UP000233419">
    <property type="component" value="Chromosome"/>
</dbReference>
<evidence type="ECO:0000313" key="15">
    <source>
        <dbReference type="Proteomes" id="UP000233419"/>
    </source>
</evidence>
<dbReference type="PROSITE" id="PS00445">
    <property type="entry name" value="FGGY_KINASES_2"/>
    <property type="match status" value="1"/>
</dbReference>
<feature type="binding site" evidence="10">
    <location>
        <position position="82"/>
    </location>
    <ligand>
        <name>glycerol</name>
        <dbReference type="ChEBI" id="CHEBI:17754"/>
    </ligand>
</feature>
<keyword evidence="15" id="KW-1185">Reference proteome</keyword>
<dbReference type="UniPathway" id="UPA00618">
    <property type="reaction ID" value="UER00672"/>
</dbReference>
<feature type="binding site" evidence="10">
    <location>
        <position position="247"/>
    </location>
    <ligand>
        <name>glycerol</name>
        <dbReference type="ChEBI" id="CHEBI:17754"/>
    </ligand>
</feature>
<feature type="binding site" evidence="10">
    <location>
        <position position="133"/>
    </location>
    <ligand>
        <name>sn-glycerol 3-phosphate</name>
        <dbReference type="ChEBI" id="CHEBI:57597"/>
    </ligand>
</feature>
<comment type="similarity">
    <text evidence="2 10 11">Belongs to the FGGY kinase family.</text>
</comment>
<evidence type="ECO:0000256" key="9">
    <source>
        <dbReference type="ARBA" id="ARBA00054633"/>
    </source>
</evidence>
<dbReference type="PIRSF" id="PIRSF000538">
    <property type="entry name" value="GlpK"/>
    <property type="match status" value="1"/>
</dbReference>
<dbReference type="InterPro" id="IPR043129">
    <property type="entry name" value="ATPase_NBD"/>
</dbReference>
<organism evidence="14 15">
    <name type="scientific">Mesoplasma syrphidae</name>
    <dbReference type="NCBI Taxonomy" id="225999"/>
    <lineage>
        <taxon>Bacteria</taxon>
        <taxon>Bacillati</taxon>
        <taxon>Mycoplasmatota</taxon>
        <taxon>Mollicutes</taxon>
        <taxon>Entomoplasmatales</taxon>
        <taxon>Entomoplasmataceae</taxon>
        <taxon>Mesoplasma</taxon>
    </lineage>
</organism>
<dbReference type="GO" id="GO:0019563">
    <property type="term" value="P:glycerol catabolic process"/>
    <property type="evidence" value="ECO:0007669"/>
    <property type="project" value="UniProtKB-UniRule"/>
</dbReference>
<proteinExistence type="inferred from homology"/>
<dbReference type="KEGG" id="msyr:CXP39_02135"/>
<feature type="binding site" evidence="10">
    <location>
        <position position="268"/>
    </location>
    <ligand>
        <name>ADP</name>
        <dbReference type="ChEBI" id="CHEBI:456216"/>
    </ligand>
</feature>
<dbReference type="NCBIfam" id="NF000756">
    <property type="entry name" value="PRK00047.1"/>
    <property type="match status" value="1"/>
</dbReference>
<dbReference type="OrthoDB" id="9805576at2"/>
<dbReference type="FunFam" id="3.30.420.40:FF:000007">
    <property type="entry name" value="Glycerol kinase"/>
    <property type="match status" value="1"/>
</dbReference>
<evidence type="ECO:0000256" key="10">
    <source>
        <dbReference type="HAMAP-Rule" id="MF_00186"/>
    </source>
</evidence>
<dbReference type="Gene3D" id="3.30.420.40">
    <property type="match status" value="2"/>
</dbReference>
<dbReference type="InterPro" id="IPR018484">
    <property type="entry name" value="FGGY_N"/>
</dbReference>
<comment type="activity regulation">
    <text evidence="10">Inhibited by fructose 1,6-bisphosphate (FBP).</text>
</comment>
<feature type="binding site" evidence="10">
    <location>
        <position position="13"/>
    </location>
    <ligand>
        <name>ATP</name>
        <dbReference type="ChEBI" id="CHEBI:30616"/>
    </ligand>
</feature>
<feature type="binding site" evidence="10">
    <location>
        <position position="246"/>
    </location>
    <ligand>
        <name>glycerol</name>
        <dbReference type="ChEBI" id="CHEBI:17754"/>
    </ligand>
</feature>
<dbReference type="PANTHER" id="PTHR10196">
    <property type="entry name" value="SUGAR KINASE"/>
    <property type="match status" value="1"/>
</dbReference>
<feature type="binding site" evidence="10">
    <location>
        <position position="246"/>
    </location>
    <ligand>
        <name>sn-glycerol 3-phosphate</name>
        <dbReference type="ChEBI" id="CHEBI:57597"/>
    </ligand>
</feature>
<feature type="binding site" evidence="10">
    <location>
        <position position="268"/>
    </location>
    <ligand>
        <name>ATP</name>
        <dbReference type="ChEBI" id="CHEBI:30616"/>
    </ligand>
</feature>
<evidence type="ECO:0000313" key="14">
    <source>
        <dbReference type="EMBL" id="AUF83591.1"/>
    </source>
</evidence>
<evidence type="ECO:0000256" key="4">
    <source>
        <dbReference type="ARBA" id="ARBA00022741"/>
    </source>
</evidence>
<feature type="binding site" evidence="10">
    <location>
        <position position="12"/>
    </location>
    <ligand>
        <name>ATP</name>
        <dbReference type="ChEBI" id="CHEBI:30616"/>
    </ligand>
</feature>
<dbReference type="Pfam" id="PF02782">
    <property type="entry name" value="FGGY_C"/>
    <property type="match status" value="1"/>
</dbReference>
<dbReference type="EC" id="2.7.1.30" evidence="10"/>
<accession>A0A2K9BK09</accession>
<keyword evidence="4 10" id="KW-0547">Nucleotide-binding</keyword>
<evidence type="ECO:0000259" key="12">
    <source>
        <dbReference type="Pfam" id="PF00370"/>
    </source>
</evidence>
<feature type="binding site" evidence="10">
    <location>
        <position position="315"/>
    </location>
    <ligand>
        <name>ATP</name>
        <dbReference type="ChEBI" id="CHEBI:30616"/>
    </ligand>
</feature>
<evidence type="ECO:0000256" key="6">
    <source>
        <dbReference type="ARBA" id="ARBA00022798"/>
    </source>
</evidence>